<feature type="transmembrane region" description="Helical" evidence="2">
    <location>
        <begin position="146"/>
        <end position="166"/>
    </location>
</feature>
<dbReference type="Proteomes" id="UP001355207">
    <property type="component" value="Chromosome 4"/>
</dbReference>
<proteinExistence type="predicted"/>
<keyword evidence="4" id="KW-1185">Reference proteome</keyword>
<keyword evidence="2" id="KW-0812">Transmembrane</keyword>
<accession>A0AAX4JSJ2</accession>
<evidence type="ECO:0000256" key="2">
    <source>
        <dbReference type="SAM" id="Phobius"/>
    </source>
</evidence>
<feature type="transmembrane region" description="Helical" evidence="2">
    <location>
        <begin position="186"/>
        <end position="207"/>
    </location>
</feature>
<organism evidence="3 4">
    <name type="scientific">Kwoniella dendrophila CBS 6074</name>
    <dbReference type="NCBI Taxonomy" id="1295534"/>
    <lineage>
        <taxon>Eukaryota</taxon>
        <taxon>Fungi</taxon>
        <taxon>Dikarya</taxon>
        <taxon>Basidiomycota</taxon>
        <taxon>Agaricomycotina</taxon>
        <taxon>Tremellomycetes</taxon>
        <taxon>Tremellales</taxon>
        <taxon>Cryptococcaceae</taxon>
        <taxon>Kwoniella</taxon>
    </lineage>
</organism>
<feature type="region of interest" description="Disordered" evidence="1">
    <location>
        <begin position="315"/>
        <end position="357"/>
    </location>
</feature>
<feature type="compositionally biased region" description="Basic and acidic residues" evidence="1">
    <location>
        <begin position="332"/>
        <end position="348"/>
    </location>
</feature>
<evidence type="ECO:0000256" key="1">
    <source>
        <dbReference type="SAM" id="MobiDB-lite"/>
    </source>
</evidence>
<name>A0AAX4JSJ2_9TREE</name>
<gene>
    <name evidence="3" type="ORF">L201_003328</name>
</gene>
<dbReference type="GeneID" id="91093998"/>
<dbReference type="RefSeq" id="XP_066075180.1">
    <property type="nucleotide sequence ID" value="XM_066219083.1"/>
</dbReference>
<dbReference type="AlphaFoldDB" id="A0AAX4JSJ2"/>
<reference evidence="3 4" key="1">
    <citation type="submission" date="2024-01" db="EMBL/GenBank/DDBJ databases">
        <title>Comparative genomics of Cryptococcus and Kwoniella reveals pathogenesis evolution and contrasting modes of karyotype evolution via chromosome fusion or intercentromeric recombination.</title>
        <authorList>
            <person name="Coelho M.A."/>
            <person name="David-Palma M."/>
            <person name="Shea T."/>
            <person name="Bowers K."/>
            <person name="McGinley-Smith S."/>
            <person name="Mohammad A.W."/>
            <person name="Gnirke A."/>
            <person name="Yurkov A.M."/>
            <person name="Nowrousian M."/>
            <person name="Sun S."/>
            <person name="Cuomo C.A."/>
            <person name="Heitman J."/>
        </authorList>
    </citation>
    <scope>NUCLEOTIDE SEQUENCE [LARGE SCALE GENOMIC DNA]</scope>
    <source>
        <strain evidence="3 4">CBS 6074</strain>
    </source>
</reference>
<feature type="transmembrane region" description="Helical" evidence="2">
    <location>
        <begin position="47"/>
        <end position="69"/>
    </location>
</feature>
<sequence>MATTVDCDINAAFVLSTTALGFTLHHTYKFDRCKCLLPNKKEWFRVLLTWMLLGSTLMIIGWSLGWTIIKYRLGWMMIPDIGYMPVPSALFEQKYVDANVPLMVLFNWAFSIQASLNAEEGLYWYHLMRAVKKPKSSKSWLTSRFFYIWIIITVITTGLQSGISWLHTGKFDLDQQMVKTMMVHGIIEFLDVMTSSLIVIWKFSPFLADVKASGAGPEVRSRLANDLLSQIIFGSFFFILIISTILYLPRNWAPENGPRKNRVMVNQPNQEQRAVREEGFDGFEGSNIATGIALMSLLREGGQWDNDDDLRHDRRVSRIDENGDNESSRTTVHHESTQNLVDDKDNHTWSKNSLKKQPSWESAATELGLGTPLALENFTSPISVHSAETASPTEIKIRVDRQVICDNDIV</sequence>
<keyword evidence="2" id="KW-0472">Membrane</keyword>
<evidence type="ECO:0000313" key="4">
    <source>
        <dbReference type="Proteomes" id="UP001355207"/>
    </source>
</evidence>
<dbReference type="EMBL" id="CP144101">
    <property type="protein sequence ID" value="WWC88417.1"/>
    <property type="molecule type" value="Genomic_DNA"/>
</dbReference>
<keyword evidence="2" id="KW-1133">Transmembrane helix</keyword>
<protein>
    <submittedName>
        <fullName evidence="3">Uncharacterized protein</fullName>
    </submittedName>
</protein>
<evidence type="ECO:0000313" key="3">
    <source>
        <dbReference type="EMBL" id="WWC88417.1"/>
    </source>
</evidence>
<feature type="transmembrane region" description="Helical" evidence="2">
    <location>
        <begin position="227"/>
        <end position="249"/>
    </location>
</feature>